<name>A0ABQ7ENR3_BRACR</name>
<evidence type="ECO:0008006" key="4">
    <source>
        <dbReference type="Google" id="ProtNLM"/>
    </source>
</evidence>
<protein>
    <recommendedName>
        <fullName evidence="4">RNase H type-1 domain-containing protein</fullName>
    </recommendedName>
</protein>
<dbReference type="EMBL" id="QGKV02000297">
    <property type="protein sequence ID" value="KAF3605051.1"/>
    <property type="molecule type" value="Genomic_DNA"/>
</dbReference>
<comment type="caution">
    <text evidence="2">The sequence shown here is derived from an EMBL/GenBank/DDBJ whole genome shotgun (WGS) entry which is preliminary data.</text>
</comment>
<evidence type="ECO:0000256" key="1">
    <source>
        <dbReference type="SAM" id="MobiDB-lite"/>
    </source>
</evidence>
<dbReference type="Proteomes" id="UP000266723">
    <property type="component" value="Unassembled WGS sequence"/>
</dbReference>
<accession>A0ABQ7ENR3</accession>
<evidence type="ECO:0000313" key="2">
    <source>
        <dbReference type="EMBL" id="KAF3605051.1"/>
    </source>
</evidence>
<organism evidence="2 3">
    <name type="scientific">Brassica cretica</name>
    <name type="common">Mustard</name>
    <dbReference type="NCBI Taxonomy" id="69181"/>
    <lineage>
        <taxon>Eukaryota</taxon>
        <taxon>Viridiplantae</taxon>
        <taxon>Streptophyta</taxon>
        <taxon>Embryophyta</taxon>
        <taxon>Tracheophyta</taxon>
        <taxon>Spermatophyta</taxon>
        <taxon>Magnoliopsida</taxon>
        <taxon>eudicotyledons</taxon>
        <taxon>Gunneridae</taxon>
        <taxon>Pentapetalae</taxon>
        <taxon>rosids</taxon>
        <taxon>malvids</taxon>
        <taxon>Brassicales</taxon>
        <taxon>Brassicaceae</taxon>
        <taxon>Brassiceae</taxon>
        <taxon>Brassica</taxon>
    </lineage>
</organism>
<feature type="region of interest" description="Disordered" evidence="1">
    <location>
        <begin position="52"/>
        <end position="77"/>
    </location>
</feature>
<feature type="compositionally biased region" description="Basic and acidic residues" evidence="1">
    <location>
        <begin position="52"/>
        <end position="71"/>
    </location>
</feature>
<feature type="region of interest" description="Disordered" evidence="1">
    <location>
        <begin position="192"/>
        <end position="212"/>
    </location>
</feature>
<gene>
    <name evidence="2" type="ORF">DY000_02047423</name>
</gene>
<reference evidence="2 3" key="1">
    <citation type="journal article" date="2020" name="BMC Genomics">
        <title>Intraspecific diversification of the crop wild relative Brassica cretica Lam. using demographic model selection.</title>
        <authorList>
            <person name="Kioukis A."/>
            <person name="Michalopoulou V.A."/>
            <person name="Briers L."/>
            <person name="Pirintsos S."/>
            <person name="Studholme D.J."/>
            <person name="Pavlidis P."/>
            <person name="Sarris P.F."/>
        </authorList>
    </citation>
    <scope>NUCLEOTIDE SEQUENCE [LARGE SCALE GENOMIC DNA]</scope>
    <source>
        <strain evidence="3">cv. PFS-1207/04</strain>
    </source>
</reference>
<sequence>MSNIFFLKRHIRIIRRRDDHSRSNRYGGSRVGNGLYDRYRGDGNSGVAWREKKVQPRQGTERLDAASDGKDTVSYGHTSTHSNALIIHDRKSSESKISEETQGIRRLASTIVTPSRIDREREENVTKRPKVSPRVLSFDSLSDKEPETGGGEDRIIDALTDMDIADQQDGGLMDCDVQNDDLMGLELAEMEEKTAHTKSAGRAPRGSKHGSKLRIPLGIQNKKFGILRRGSPHKRSSLSHDTYCKELIAMVKEPQKWPRFATELEKIETLQICFPDFKITHVPRVRNQFSDFLAKTARTFRRELLFIGCSIPVLLPRPLQA</sequence>
<proteinExistence type="predicted"/>
<keyword evidence="3" id="KW-1185">Reference proteome</keyword>
<evidence type="ECO:0000313" key="3">
    <source>
        <dbReference type="Proteomes" id="UP000266723"/>
    </source>
</evidence>